<evidence type="ECO:0000256" key="4">
    <source>
        <dbReference type="SAM" id="Phobius"/>
    </source>
</evidence>
<keyword evidence="3 4" id="KW-0472">Membrane</keyword>
<dbReference type="InterPro" id="IPR020846">
    <property type="entry name" value="MFS_dom"/>
</dbReference>
<dbReference type="CDD" id="cd17370">
    <property type="entry name" value="MFS_MJ1317_like"/>
    <property type="match status" value="1"/>
</dbReference>
<feature type="transmembrane region" description="Helical" evidence="4">
    <location>
        <begin position="222"/>
        <end position="245"/>
    </location>
</feature>
<dbReference type="PANTHER" id="PTHR23518:SF2">
    <property type="entry name" value="MAJOR FACILITATOR SUPERFAMILY TRANSPORTER"/>
    <property type="match status" value="1"/>
</dbReference>
<dbReference type="EMBL" id="CP022990">
    <property type="protein sequence ID" value="ASW01943.1"/>
    <property type="molecule type" value="Genomic_DNA"/>
</dbReference>
<dbReference type="PANTHER" id="PTHR23518">
    <property type="entry name" value="C-METHYLTRANSFERASE"/>
    <property type="match status" value="1"/>
</dbReference>
<name>A0A248VSU2_9BURK</name>
<dbReference type="PROSITE" id="PS50850">
    <property type="entry name" value="MFS"/>
    <property type="match status" value="1"/>
</dbReference>
<dbReference type="RefSeq" id="WP_095421829.1">
    <property type="nucleotide sequence ID" value="NZ_CP022990.1"/>
</dbReference>
<feature type="transmembrane region" description="Helical" evidence="4">
    <location>
        <begin position="42"/>
        <end position="62"/>
    </location>
</feature>
<dbReference type="GO" id="GO:0022857">
    <property type="term" value="F:transmembrane transporter activity"/>
    <property type="evidence" value="ECO:0007669"/>
    <property type="project" value="InterPro"/>
</dbReference>
<keyword evidence="1 4" id="KW-0812">Transmembrane</keyword>
<evidence type="ECO:0000313" key="6">
    <source>
        <dbReference type="EMBL" id="ASW01943.1"/>
    </source>
</evidence>
<dbReference type="Gene3D" id="1.20.1250.20">
    <property type="entry name" value="MFS general substrate transporter like domains"/>
    <property type="match status" value="1"/>
</dbReference>
<dbReference type="InterPro" id="IPR036259">
    <property type="entry name" value="MFS_trans_sf"/>
</dbReference>
<feature type="domain" description="Major facilitator superfamily (MFS) profile" evidence="5">
    <location>
        <begin position="18"/>
        <end position="398"/>
    </location>
</feature>
<protein>
    <submittedName>
        <fullName evidence="6">MFS transporter</fullName>
    </submittedName>
</protein>
<dbReference type="KEGG" id="parb:CJU94_27825"/>
<gene>
    <name evidence="6" type="ORF">CJU94_27825</name>
</gene>
<dbReference type="Proteomes" id="UP000215158">
    <property type="component" value="Chromosome 2"/>
</dbReference>
<keyword evidence="2 4" id="KW-1133">Transmembrane helix</keyword>
<feature type="transmembrane region" description="Helical" evidence="4">
    <location>
        <begin position="345"/>
        <end position="364"/>
    </location>
</feature>
<sequence length="406" mass="43106">MQTDTTERYGTLRQIPRGIWMLGFVSMFMDISSEIIHSLLPMFLVTSLGASAVMVGLIEGFAEAAAPIVKVFSGVLSDYLGNRKWLAVVGYGLGTLSKPLFALAPTAGFVLTARVVDRIGKGIRGAPRDALVADITPAHLRGAAYGLRQSLDTVGALLGPLFAVGLMLLWANNFRLVFWIAMVPGLFAVALLACGIREPERQPDTKRVNPVTRDNLKKLSAAYWWVVGVGAVFTLARFSEAFLVLRAMQAGVPVALVPLVMVTMNVVYALSAYPFGKLADSMSHTKLLSVGLVVLIASDIVLAHGTSWPVVIIGVALWGLHMGLTQGLLATMVARSAPPELKGTAFGFFNLMSGLAMLVASVVAGELWERLGASTTFYAGAGFCIATLFALAISRTTTATTLGGKT</sequence>
<reference evidence="6 7" key="1">
    <citation type="submission" date="2017-08" db="EMBL/GenBank/DDBJ databases">
        <title>Identification and genetic characteristics of simultaneous BTEX- and naphthalene-degrading Paraburkholderia sp. BN5 isolated from petroleum-contaminated soil.</title>
        <authorList>
            <person name="Lee Y."/>
            <person name="Jeon C.O."/>
        </authorList>
    </citation>
    <scope>NUCLEOTIDE SEQUENCE [LARGE SCALE GENOMIC DNA]</scope>
    <source>
        <strain evidence="6 7">BN5</strain>
    </source>
</reference>
<feature type="transmembrane region" description="Helical" evidence="4">
    <location>
        <begin position="376"/>
        <end position="393"/>
    </location>
</feature>
<evidence type="ECO:0000256" key="1">
    <source>
        <dbReference type="ARBA" id="ARBA00022692"/>
    </source>
</evidence>
<accession>A0A248VSU2</accession>
<dbReference type="Pfam" id="PF07690">
    <property type="entry name" value="MFS_1"/>
    <property type="match status" value="1"/>
</dbReference>
<dbReference type="InterPro" id="IPR011701">
    <property type="entry name" value="MFS"/>
</dbReference>
<feature type="transmembrane region" description="Helical" evidence="4">
    <location>
        <begin position="176"/>
        <end position="196"/>
    </location>
</feature>
<feature type="transmembrane region" description="Helical" evidence="4">
    <location>
        <begin position="151"/>
        <end position="170"/>
    </location>
</feature>
<feature type="transmembrane region" description="Helical" evidence="4">
    <location>
        <begin position="311"/>
        <end position="333"/>
    </location>
</feature>
<dbReference type="SUPFAM" id="SSF103473">
    <property type="entry name" value="MFS general substrate transporter"/>
    <property type="match status" value="1"/>
</dbReference>
<evidence type="ECO:0000256" key="2">
    <source>
        <dbReference type="ARBA" id="ARBA00022989"/>
    </source>
</evidence>
<dbReference type="OrthoDB" id="9803985at2"/>
<feature type="transmembrane region" description="Helical" evidence="4">
    <location>
        <begin position="251"/>
        <end position="275"/>
    </location>
</feature>
<evidence type="ECO:0000313" key="7">
    <source>
        <dbReference type="Proteomes" id="UP000215158"/>
    </source>
</evidence>
<keyword evidence="7" id="KW-1185">Reference proteome</keyword>
<dbReference type="AlphaFoldDB" id="A0A248VSU2"/>
<evidence type="ECO:0000256" key="3">
    <source>
        <dbReference type="ARBA" id="ARBA00023136"/>
    </source>
</evidence>
<organism evidence="6 7">
    <name type="scientific">Paraburkholderia aromaticivorans</name>
    <dbReference type="NCBI Taxonomy" id="2026199"/>
    <lineage>
        <taxon>Bacteria</taxon>
        <taxon>Pseudomonadati</taxon>
        <taxon>Pseudomonadota</taxon>
        <taxon>Betaproteobacteria</taxon>
        <taxon>Burkholderiales</taxon>
        <taxon>Burkholderiaceae</taxon>
        <taxon>Paraburkholderia</taxon>
    </lineage>
</organism>
<evidence type="ECO:0000259" key="5">
    <source>
        <dbReference type="PROSITE" id="PS50850"/>
    </source>
</evidence>
<feature type="transmembrane region" description="Helical" evidence="4">
    <location>
        <begin position="287"/>
        <end position="305"/>
    </location>
</feature>
<proteinExistence type="predicted"/>